<name>A0AAE0CBE0_9CHLO</name>
<evidence type="ECO:0000313" key="2">
    <source>
        <dbReference type="EMBL" id="KAK3251015.1"/>
    </source>
</evidence>
<evidence type="ECO:0000313" key="3">
    <source>
        <dbReference type="Proteomes" id="UP001190700"/>
    </source>
</evidence>
<gene>
    <name evidence="2" type="ORF">CYMTET_39645</name>
</gene>
<dbReference type="InterPro" id="IPR029063">
    <property type="entry name" value="SAM-dependent_MTases_sf"/>
</dbReference>
<feature type="non-terminal residue" evidence="2">
    <location>
        <position position="196"/>
    </location>
</feature>
<dbReference type="EMBL" id="LGRX02026343">
    <property type="protein sequence ID" value="KAK3251015.1"/>
    <property type="molecule type" value="Genomic_DNA"/>
</dbReference>
<dbReference type="Pfam" id="PF13649">
    <property type="entry name" value="Methyltransf_25"/>
    <property type="match status" value="1"/>
</dbReference>
<protein>
    <recommendedName>
        <fullName evidence="1">Methyltransferase domain-containing protein</fullName>
    </recommendedName>
</protein>
<dbReference type="InterPro" id="IPR041698">
    <property type="entry name" value="Methyltransf_25"/>
</dbReference>
<dbReference type="CDD" id="cd02440">
    <property type="entry name" value="AdoMet_MTases"/>
    <property type="match status" value="1"/>
</dbReference>
<accession>A0AAE0CBE0</accession>
<comment type="caution">
    <text evidence="2">The sequence shown here is derived from an EMBL/GenBank/DDBJ whole genome shotgun (WGS) entry which is preliminary data.</text>
</comment>
<feature type="domain" description="Methyltransferase" evidence="1">
    <location>
        <begin position="70"/>
        <end position="160"/>
    </location>
</feature>
<proteinExistence type="predicted"/>
<dbReference type="AlphaFoldDB" id="A0AAE0CBE0"/>
<keyword evidence="3" id="KW-1185">Reference proteome</keyword>
<organism evidence="2 3">
    <name type="scientific">Cymbomonas tetramitiformis</name>
    <dbReference type="NCBI Taxonomy" id="36881"/>
    <lineage>
        <taxon>Eukaryota</taxon>
        <taxon>Viridiplantae</taxon>
        <taxon>Chlorophyta</taxon>
        <taxon>Pyramimonadophyceae</taxon>
        <taxon>Pyramimonadales</taxon>
        <taxon>Pyramimonadaceae</taxon>
        <taxon>Cymbomonas</taxon>
    </lineage>
</organism>
<evidence type="ECO:0000259" key="1">
    <source>
        <dbReference type="Pfam" id="PF13649"/>
    </source>
</evidence>
<sequence>MSEPPKEAPAKAAEIDHKKEVEKQHYGEVAASAYEEAFFYSTGPYQEHLLDRIESHLALDQSPGRASVRVVDLGGGTGNFTQAMFEKYQLNEKLLCVDKYQEMLDTAVANNYSGVNTLCADAVDFSQDNSIKYDRILLKEIVHHVPNEDIPKMFGGIFSQLTGAPPDKNPGLSPLPPCITPQLRGLWGRAALGKGV</sequence>
<dbReference type="Gene3D" id="3.40.50.150">
    <property type="entry name" value="Vaccinia Virus protein VP39"/>
    <property type="match status" value="1"/>
</dbReference>
<reference evidence="2 3" key="1">
    <citation type="journal article" date="2015" name="Genome Biol. Evol.">
        <title>Comparative Genomics of a Bacterivorous Green Alga Reveals Evolutionary Causalities and Consequences of Phago-Mixotrophic Mode of Nutrition.</title>
        <authorList>
            <person name="Burns J.A."/>
            <person name="Paasch A."/>
            <person name="Narechania A."/>
            <person name="Kim E."/>
        </authorList>
    </citation>
    <scope>NUCLEOTIDE SEQUENCE [LARGE SCALE GENOMIC DNA]</scope>
    <source>
        <strain evidence="2 3">PLY_AMNH</strain>
    </source>
</reference>
<dbReference type="Proteomes" id="UP001190700">
    <property type="component" value="Unassembled WGS sequence"/>
</dbReference>
<dbReference type="SUPFAM" id="SSF53335">
    <property type="entry name" value="S-adenosyl-L-methionine-dependent methyltransferases"/>
    <property type="match status" value="1"/>
</dbReference>